<evidence type="ECO:0000256" key="5">
    <source>
        <dbReference type="ARBA" id="ARBA00022989"/>
    </source>
</evidence>
<protein>
    <submittedName>
        <fullName evidence="8">Putative integral membrane protein (TIGR00698 family)</fullName>
    </submittedName>
</protein>
<comment type="similarity">
    <text evidence="2">Belongs to the UPF0324 family.</text>
</comment>
<evidence type="ECO:0000313" key="9">
    <source>
        <dbReference type="Proteomes" id="UP000319516"/>
    </source>
</evidence>
<feature type="transmembrane region" description="Helical" evidence="7">
    <location>
        <begin position="322"/>
        <end position="344"/>
    </location>
</feature>
<keyword evidence="5 7" id="KW-1133">Transmembrane helix</keyword>
<dbReference type="PANTHER" id="PTHR30106:SF2">
    <property type="entry name" value="UPF0324 INNER MEMBRANE PROTEIN YEIH"/>
    <property type="match status" value="1"/>
</dbReference>
<feature type="transmembrane region" description="Helical" evidence="7">
    <location>
        <begin position="164"/>
        <end position="185"/>
    </location>
</feature>
<gene>
    <name evidence="8" type="ORF">FB467_0604</name>
</gene>
<reference evidence="8 9" key="1">
    <citation type="submission" date="2019-06" db="EMBL/GenBank/DDBJ databases">
        <title>Sequencing the genomes of 1000 actinobacteria strains.</title>
        <authorList>
            <person name="Klenk H.-P."/>
        </authorList>
    </citation>
    <scope>NUCLEOTIDE SEQUENCE [LARGE SCALE GENOMIC DNA]</scope>
    <source>
        <strain evidence="8 9">DSM 12335</strain>
    </source>
</reference>
<accession>A0A542YNB5</accession>
<dbReference type="Proteomes" id="UP000319516">
    <property type="component" value="Unassembled WGS sequence"/>
</dbReference>
<feature type="transmembrane region" description="Helical" evidence="7">
    <location>
        <begin position="263"/>
        <end position="281"/>
    </location>
</feature>
<proteinExistence type="inferred from homology"/>
<evidence type="ECO:0000256" key="1">
    <source>
        <dbReference type="ARBA" id="ARBA00004651"/>
    </source>
</evidence>
<dbReference type="GO" id="GO:0005886">
    <property type="term" value="C:plasma membrane"/>
    <property type="evidence" value="ECO:0007669"/>
    <property type="project" value="UniProtKB-SubCell"/>
</dbReference>
<feature type="transmembrane region" description="Helical" evidence="7">
    <location>
        <begin position="135"/>
        <end position="152"/>
    </location>
</feature>
<comment type="caution">
    <text evidence="8">The sequence shown here is derived from an EMBL/GenBank/DDBJ whole genome shotgun (WGS) entry which is preliminary data.</text>
</comment>
<feature type="transmembrane region" description="Helical" evidence="7">
    <location>
        <begin position="222"/>
        <end position="242"/>
    </location>
</feature>
<keyword evidence="4 7" id="KW-0812">Transmembrane</keyword>
<dbReference type="InterPro" id="IPR018383">
    <property type="entry name" value="UPF0324_pro"/>
</dbReference>
<dbReference type="EMBL" id="VFOP01000001">
    <property type="protein sequence ID" value="TQL49529.1"/>
    <property type="molecule type" value="Genomic_DNA"/>
</dbReference>
<evidence type="ECO:0000256" key="3">
    <source>
        <dbReference type="ARBA" id="ARBA00022475"/>
    </source>
</evidence>
<dbReference type="PANTHER" id="PTHR30106">
    <property type="entry name" value="INNER MEMBRANE PROTEIN YEIH-RELATED"/>
    <property type="match status" value="1"/>
</dbReference>
<feature type="transmembrane region" description="Helical" evidence="7">
    <location>
        <begin position="101"/>
        <end position="123"/>
    </location>
</feature>
<keyword evidence="3" id="KW-1003">Cell membrane</keyword>
<evidence type="ECO:0000256" key="2">
    <source>
        <dbReference type="ARBA" id="ARBA00007977"/>
    </source>
</evidence>
<feature type="transmembrane region" description="Helical" evidence="7">
    <location>
        <begin position="293"/>
        <end position="315"/>
    </location>
</feature>
<keyword evidence="9" id="KW-1185">Reference proteome</keyword>
<dbReference type="AlphaFoldDB" id="A0A542YNB5"/>
<evidence type="ECO:0000256" key="7">
    <source>
        <dbReference type="SAM" id="Phobius"/>
    </source>
</evidence>
<organism evidence="8 9">
    <name type="scientific">Ornithinicoccus hortensis</name>
    <dbReference type="NCBI Taxonomy" id="82346"/>
    <lineage>
        <taxon>Bacteria</taxon>
        <taxon>Bacillati</taxon>
        <taxon>Actinomycetota</taxon>
        <taxon>Actinomycetes</taxon>
        <taxon>Micrococcales</taxon>
        <taxon>Intrasporangiaceae</taxon>
        <taxon>Ornithinicoccus</taxon>
    </lineage>
</organism>
<name>A0A542YNB5_9MICO</name>
<feature type="transmembrane region" description="Helical" evidence="7">
    <location>
        <begin position="78"/>
        <end position="95"/>
    </location>
</feature>
<evidence type="ECO:0000256" key="6">
    <source>
        <dbReference type="ARBA" id="ARBA00023136"/>
    </source>
</evidence>
<dbReference type="OrthoDB" id="9766798at2"/>
<feature type="transmembrane region" description="Helical" evidence="7">
    <location>
        <begin position="21"/>
        <end position="40"/>
    </location>
</feature>
<comment type="subcellular location">
    <subcellularLocation>
        <location evidence="1">Cell membrane</location>
        <topology evidence="1">Multi-pass membrane protein</topology>
    </subcellularLocation>
</comment>
<keyword evidence="6 7" id="KW-0472">Membrane</keyword>
<evidence type="ECO:0000313" key="8">
    <source>
        <dbReference type="EMBL" id="TQL49529.1"/>
    </source>
</evidence>
<feature type="transmembrane region" description="Helical" evidence="7">
    <location>
        <begin position="197"/>
        <end position="216"/>
    </location>
</feature>
<dbReference type="Pfam" id="PF03601">
    <property type="entry name" value="Cons_hypoth698"/>
    <property type="match status" value="1"/>
</dbReference>
<evidence type="ECO:0000256" key="4">
    <source>
        <dbReference type="ARBA" id="ARBA00022692"/>
    </source>
</evidence>
<feature type="transmembrane region" description="Helical" evidence="7">
    <location>
        <begin position="46"/>
        <end position="66"/>
    </location>
</feature>
<sequence>MVPVPRSSSSAPTARPTTAPTSVLPGIAFCLFAALLALGVQQLLPAVSALLVAILLGIVTANVVRLPETLRPGIAVSAKRLLRLGIVLLGLSLALDDIFGLGWPVLLVVVAVVTLGLVGTVVLGRLVGVGRAQSVLIAAGFSICGAAAVAAVEGTIEREDEEVANAIGLVVVFGTAMIGLAPAVLALTGLAPEVQGLIAGGAIHEVAQVVAAGGIIGGGALAVAVVVKLARVLMLAPVILVLGLVERRRTAGAPVAGAARPPLVPLFVAGFILAACVRTFVPLPDVAFDVAKTAQVILLSAAMFALGLGVSLAAFRRAGVRPILLGALSTTLVATVATTGMLWVS</sequence>